<name>A0A4Q1CMV9_9BACT</name>
<evidence type="ECO:0000313" key="3">
    <source>
        <dbReference type="Proteomes" id="UP000290204"/>
    </source>
</evidence>
<dbReference type="RefSeq" id="WP_129129321.1">
    <property type="nucleotide sequence ID" value="NZ_SDHW01000001.1"/>
</dbReference>
<dbReference type="Gene3D" id="3.40.50.150">
    <property type="entry name" value="Vaccinia Virus protein VP39"/>
    <property type="match status" value="1"/>
</dbReference>
<keyword evidence="2" id="KW-0808">Transferase</keyword>
<dbReference type="Pfam" id="PF13847">
    <property type="entry name" value="Methyltransf_31"/>
    <property type="match status" value="1"/>
</dbReference>
<dbReference type="GO" id="GO:0008168">
    <property type="term" value="F:methyltransferase activity"/>
    <property type="evidence" value="ECO:0007669"/>
    <property type="project" value="UniProtKB-KW"/>
</dbReference>
<keyword evidence="3" id="KW-1185">Reference proteome</keyword>
<dbReference type="InterPro" id="IPR025714">
    <property type="entry name" value="Methyltranfer_dom"/>
</dbReference>
<dbReference type="PANTHER" id="PTHR43591">
    <property type="entry name" value="METHYLTRANSFERASE"/>
    <property type="match status" value="1"/>
</dbReference>
<keyword evidence="2" id="KW-0489">Methyltransferase</keyword>
<dbReference type="SUPFAM" id="SSF53335">
    <property type="entry name" value="S-adenosyl-L-methionine-dependent methyltransferases"/>
    <property type="match status" value="1"/>
</dbReference>
<feature type="domain" description="Methyltransferase" evidence="1">
    <location>
        <begin position="43"/>
        <end position="149"/>
    </location>
</feature>
<dbReference type="CDD" id="cd02440">
    <property type="entry name" value="AdoMet_MTases"/>
    <property type="match status" value="1"/>
</dbReference>
<proteinExistence type="predicted"/>
<dbReference type="AlphaFoldDB" id="A0A4Q1CMV9"/>
<organism evidence="2 3">
    <name type="scientific">Lacibacter luteus</name>
    <dbReference type="NCBI Taxonomy" id="2508719"/>
    <lineage>
        <taxon>Bacteria</taxon>
        <taxon>Pseudomonadati</taxon>
        <taxon>Bacteroidota</taxon>
        <taxon>Chitinophagia</taxon>
        <taxon>Chitinophagales</taxon>
        <taxon>Chitinophagaceae</taxon>
        <taxon>Lacibacter</taxon>
    </lineage>
</organism>
<protein>
    <submittedName>
        <fullName evidence="2">Class I SAM-dependent methyltransferase</fullName>
    </submittedName>
</protein>
<dbReference type="GO" id="GO:0032259">
    <property type="term" value="P:methylation"/>
    <property type="evidence" value="ECO:0007669"/>
    <property type="project" value="UniProtKB-KW"/>
</dbReference>
<dbReference type="EMBL" id="SDHW01000001">
    <property type="protein sequence ID" value="RXK61949.1"/>
    <property type="molecule type" value="Genomic_DNA"/>
</dbReference>
<dbReference type="OrthoDB" id="9795634at2"/>
<reference evidence="2 3" key="1">
    <citation type="submission" date="2019-01" db="EMBL/GenBank/DDBJ databases">
        <title>Lacibacter sp. strain TTM-7.</title>
        <authorList>
            <person name="Chen W.-M."/>
        </authorList>
    </citation>
    <scope>NUCLEOTIDE SEQUENCE [LARGE SCALE GENOMIC DNA]</scope>
    <source>
        <strain evidence="2 3">TTM-7</strain>
    </source>
</reference>
<sequence length="271" mass="30371">MEEALQRRVQRYGWDKAAQYYETLWQQQLKPAHNSMFALAQISVGEKIIDTACGTGLISFRALEATGVDGYVLGTDISDKMIELCMQVAKMNKSENCRFERMDAELLVAGDGEFDVSLCALGLMYMPNPVRALQEMFRVIKHGGRCVVSVWGKRPHCGWASIFEIVDKRVTSEVCPMFFNLGNDGMLERSMKMAGFSDIVLEKINTHLQYKSAEEACAAAFEGGPVALAYHKFSDVVKKEVCEEYLQSIEAYKHENGYTIPGEFVIGKGSR</sequence>
<evidence type="ECO:0000259" key="1">
    <source>
        <dbReference type="Pfam" id="PF13847"/>
    </source>
</evidence>
<evidence type="ECO:0000313" key="2">
    <source>
        <dbReference type="EMBL" id="RXK61949.1"/>
    </source>
</evidence>
<dbReference type="InterPro" id="IPR029063">
    <property type="entry name" value="SAM-dependent_MTases_sf"/>
</dbReference>
<gene>
    <name evidence="2" type="ORF">ESA94_02750</name>
</gene>
<accession>A0A4Q1CMV9</accession>
<dbReference type="PANTHER" id="PTHR43591:SF24">
    <property type="entry name" value="2-METHOXY-6-POLYPRENYL-1,4-BENZOQUINOL METHYLASE, MITOCHONDRIAL"/>
    <property type="match status" value="1"/>
</dbReference>
<dbReference type="Proteomes" id="UP000290204">
    <property type="component" value="Unassembled WGS sequence"/>
</dbReference>
<comment type="caution">
    <text evidence="2">The sequence shown here is derived from an EMBL/GenBank/DDBJ whole genome shotgun (WGS) entry which is preliminary data.</text>
</comment>